<reference evidence="1 2" key="1">
    <citation type="journal article" date="2013" name="Genome Biol. Evol.">
        <title>Comparison of metabolic capacities and inference of gene content evolution in mosquito-associated Spiroplasma diminutum and S. taiwanense.</title>
        <authorList>
            <person name="Lo W.S."/>
            <person name="Ku C."/>
            <person name="Chen L.L."/>
            <person name="Chang T.H."/>
            <person name="Kuo C.H."/>
        </authorList>
    </citation>
    <scope>NUCLEOTIDE SEQUENCE [LARGE SCALE GENOMIC DNA]</scope>
    <source>
        <strain evidence="1">CUAS-1</strain>
    </source>
</reference>
<accession>S5LVM7</accession>
<evidence type="ECO:0000313" key="1">
    <source>
        <dbReference type="EMBL" id="AGR41889.1"/>
    </source>
</evidence>
<dbReference type="RefSeq" id="WP_020836122.1">
    <property type="nucleotide sequence ID" value="NC_021833.1"/>
</dbReference>
<dbReference type="KEGG" id="sdi:SDIMI_v3c01850"/>
<sequence>MLNHIIEIYRFITIEILVTINKGVELDFYEKNYYDRVIVIERSRGAKRGKEILIIKNEDIKSHIV</sequence>
<dbReference type="HOGENOM" id="CLU_2847607_0_0_14"/>
<dbReference type="PATRIC" id="fig|1276221.3.peg.182"/>
<dbReference type="EMBL" id="CP005076">
    <property type="protein sequence ID" value="AGR41889.1"/>
    <property type="molecule type" value="Genomic_DNA"/>
</dbReference>
<dbReference type="InParanoid" id="S5LVM7"/>
<dbReference type="STRING" id="1276221.SDIMI_v3c01850"/>
<protein>
    <submittedName>
        <fullName evidence="1">Uncharacterized protein</fullName>
    </submittedName>
</protein>
<gene>
    <name evidence="1" type="ORF">SDIMI_v3c01850</name>
</gene>
<evidence type="ECO:0000313" key="2">
    <source>
        <dbReference type="Proteomes" id="UP000014983"/>
    </source>
</evidence>
<dbReference type="Proteomes" id="UP000014983">
    <property type="component" value="Chromosome"/>
</dbReference>
<proteinExistence type="predicted"/>
<keyword evidence="2" id="KW-1185">Reference proteome</keyword>
<organism evidence="1 2">
    <name type="scientific">Spiroplasma diminutum CUAS-1</name>
    <dbReference type="NCBI Taxonomy" id="1276221"/>
    <lineage>
        <taxon>Bacteria</taxon>
        <taxon>Bacillati</taxon>
        <taxon>Mycoplasmatota</taxon>
        <taxon>Mollicutes</taxon>
        <taxon>Entomoplasmatales</taxon>
        <taxon>Spiroplasmataceae</taxon>
        <taxon>Spiroplasma</taxon>
    </lineage>
</organism>
<dbReference type="AlphaFoldDB" id="S5LVM7"/>
<name>S5LVM7_9MOLU</name>